<dbReference type="GO" id="GO:0009055">
    <property type="term" value="F:electron transfer activity"/>
    <property type="evidence" value="ECO:0007669"/>
    <property type="project" value="InterPro"/>
</dbReference>
<keyword evidence="4" id="KW-0479">Metal-binding</keyword>
<evidence type="ECO:0000256" key="7">
    <source>
        <dbReference type="ARBA" id="ARBA00023136"/>
    </source>
</evidence>
<dbReference type="InterPro" id="IPR000701">
    <property type="entry name" value="SuccDH_FuR_B_TM-su"/>
</dbReference>
<evidence type="ECO:0000256" key="6">
    <source>
        <dbReference type="ARBA" id="ARBA00023004"/>
    </source>
</evidence>
<dbReference type="SUPFAM" id="SSF81343">
    <property type="entry name" value="Fumarate reductase respiratory complex transmembrane subunits"/>
    <property type="match status" value="1"/>
</dbReference>
<dbReference type="GO" id="GO:0046872">
    <property type="term" value="F:metal ion binding"/>
    <property type="evidence" value="ECO:0007669"/>
    <property type="project" value="UniProtKB-KW"/>
</dbReference>
<dbReference type="PANTHER" id="PTHR10978:SF5">
    <property type="entry name" value="SUCCINATE DEHYDROGENASE CYTOCHROME B560 SUBUNIT, MITOCHONDRIAL"/>
    <property type="match status" value="1"/>
</dbReference>
<dbReference type="GO" id="GO:0005739">
    <property type="term" value="C:mitochondrion"/>
    <property type="evidence" value="ECO:0007669"/>
    <property type="project" value="GOC"/>
</dbReference>
<keyword evidence="7 8" id="KW-0472">Membrane</keyword>
<keyword evidence="3 8" id="KW-0812">Transmembrane</keyword>
<sequence>MNSITRTLAQPHIRALSRQVLFPRLAQVNTFKTCTQSFQQNSNPTTPHLSKQLLELREKRPRSPNFTIYQPQLTWIMSIFYRVSGVAVTGMFAGAAIAAPVFGVTSEVAAEFVSELPSVVKVLGKLVLTVPFTYHFWGGIRHLIWDSTRALALKGVYSTGYFTLAATVVSSLALTAL</sequence>
<dbReference type="NCBIfam" id="TIGR02970">
    <property type="entry name" value="succ_dehyd_cytB"/>
    <property type="match status" value="1"/>
</dbReference>
<evidence type="ECO:0000313" key="9">
    <source>
        <dbReference type="EMBL" id="KXN74823.1"/>
    </source>
</evidence>
<dbReference type="PANTHER" id="PTHR10978">
    <property type="entry name" value="SUCCINATE DEHYDROGENASE CYTOCHROME B560 SUBUNIT"/>
    <property type="match status" value="1"/>
</dbReference>
<keyword evidence="10" id="KW-1185">Reference proteome</keyword>
<reference evidence="9 10" key="1">
    <citation type="journal article" date="2015" name="Genome Biol. Evol.">
        <title>Phylogenomic analyses indicate that early fungi evolved digesting cell walls of algal ancestors of land plants.</title>
        <authorList>
            <person name="Chang Y."/>
            <person name="Wang S."/>
            <person name="Sekimoto S."/>
            <person name="Aerts A.L."/>
            <person name="Choi C."/>
            <person name="Clum A."/>
            <person name="LaButti K.M."/>
            <person name="Lindquist E.A."/>
            <person name="Yee Ngan C."/>
            <person name="Ohm R.A."/>
            <person name="Salamov A.A."/>
            <person name="Grigoriev I.V."/>
            <person name="Spatafora J.W."/>
            <person name="Berbee M.L."/>
        </authorList>
    </citation>
    <scope>NUCLEOTIDE SEQUENCE [LARGE SCALE GENOMIC DNA]</scope>
    <source>
        <strain evidence="9 10">NRRL 28638</strain>
    </source>
</reference>
<evidence type="ECO:0000313" key="10">
    <source>
        <dbReference type="Proteomes" id="UP000070444"/>
    </source>
</evidence>
<protein>
    <submittedName>
        <fullName evidence="9">Cytochrome b560 subunit of succinate dehydrogenase</fullName>
    </submittedName>
</protein>
<keyword evidence="6" id="KW-0408">Iron</keyword>
<organism evidence="9 10">
    <name type="scientific">Conidiobolus coronatus (strain ATCC 28846 / CBS 209.66 / NRRL 28638)</name>
    <name type="common">Delacroixia coronata</name>
    <dbReference type="NCBI Taxonomy" id="796925"/>
    <lineage>
        <taxon>Eukaryota</taxon>
        <taxon>Fungi</taxon>
        <taxon>Fungi incertae sedis</taxon>
        <taxon>Zoopagomycota</taxon>
        <taxon>Entomophthoromycotina</taxon>
        <taxon>Entomophthoromycetes</taxon>
        <taxon>Entomophthorales</taxon>
        <taxon>Ancylistaceae</taxon>
        <taxon>Conidiobolus</taxon>
    </lineage>
</organism>
<dbReference type="CDD" id="cd03499">
    <property type="entry name" value="SQR_TypeC_SdhC"/>
    <property type="match status" value="1"/>
</dbReference>
<dbReference type="GO" id="GO:0016020">
    <property type="term" value="C:membrane"/>
    <property type="evidence" value="ECO:0007669"/>
    <property type="project" value="UniProtKB-SubCell"/>
</dbReference>
<feature type="transmembrane region" description="Helical" evidence="8">
    <location>
        <begin position="122"/>
        <end position="144"/>
    </location>
</feature>
<dbReference type="Gene3D" id="1.20.1300.10">
    <property type="entry name" value="Fumarate reductase/succinate dehydrogenase, transmembrane subunit"/>
    <property type="match status" value="1"/>
</dbReference>
<evidence type="ECO:0000256" key="8">
    <source>
        <dbReference type="SAM" id="Phobius"/>
    </source>
</evidence>
<dbReference type="EMBL" id="KQ964420">
    <property type="protein sequence ID" value="KXN74823.1"/>
    <property type="molecule type" value="Genomic_DNA"/>
</dbReference>
<comment type="subcellular location">
    <subcellularLocation>
        <location evidence="1">Membrane</location>
    </subcellularLocation>
</comment>
<dbReference type="STRING" id="796925.A0A137PIK0"/>
<dbReference type="OrthoDB" id="588261at2759"/>
<evidence type="ECO:0000256" key="2">
    <source>
        <dbReference type="ARBA" id="ARBA00022617"/>
    </source>
</evidence>
<dbReference type="InterPro" id="IPR034804">
    <property type="entry name" value="SQR/QFR_C/D"/>
</dbReference>
<evidence type="ECO:0000256" key="5">
    <source>
        <dbReference type="ARBA" id="ARBA00022989"/>
    </source>
</evidence>
<feature type="transmembrane region" description="Helical" evidence="8">
    <location>
        <begin position="79"/>
        <end position="102"/>
    </location>
</feature>
<evidence type="ECO:0000256" key="3">
    <source>
        <dbReference type="ARBA" id="ARBA00022692"/>
    </source>
</evidence>
<proteinExistence type="predicted"/>
<name>A0A137PIK0_CONC2</name>
<accession>A0A137PIK0</accession>
<dbReference type="Pfam" id="PF01127">
    <property type="entry name" value="Sdh_cyt"/>
    <property type="match status" value="1"/>
</dbReference>
<dbReference type="AlphaFoldDB" id="A0A137PIK0"/>
<feature type="transmembrane region" description="Helical" evidence="8">
    <location>
        <begin position="156"/>
        <end position="176"/>
    </location>
</feature>
<dbReference type="Proteomes" id="UP000070444">
    <property type="component" value="Unassembled WGS sequence"/>
</dbReference>
<dbReference type="GO" id="GO:0006099">
    <property type="term" value="P:tricarboxylic acid cycle"/>
    <property type="evidence" value="ECO:0007669"/>
    <property type="project" value="InterPro"/>
</dbReference>
<keyword evidence="2" id="KW-0349">Heme</keyword>
<evidence type="ECO:0000256" key="1">
    <source>
        <dbReference type="ARBA" id="ARBA00004370"/>
    </source>
</evidence>
<dbReference type="InterPro" id="IPR014314">
    <property type="entry name" value="Succ_DH_cytb556"/>
</dbReference>
<keyword evidence="5 8" id="KW-1133">Transmembrane helix</keyword>
<dbReference type="GO" id="GO:0006121">
    <property type="term" value="P:mitochondrial electron transport, succinate to ubiquinone"/>
    <property type="evidence" value="ECO:0007669"/>
    <property type="project" value="TreeGrafter"/>
</dbReference>
<dbReference type="OMA" id="MNGIRHL"/>
<gene>
    <name evidence="9" type="ORF">CONCODRAFT_76689</name>
</gene>
<evidence type="ECO:0000256" key="4">
    <source>
        <dbReference type="ARBA" id="ARBA00022723"/>
    </source>
</evidence>